<dbReference type="GO" id="GO:0043531">
    <property type="term" value="F:ADP binding"/>
    <property type="evidence" value="ECO:0007669"/>
    <property type="project" value="InterPro"/>
</dbReference>
<reference evidence="1 2" key="1">
    <citation type="journal article" date="2020" name="bioRxiv">
        <title>Sequence and annotation of 42 cannabis genomes reveals extensive copy number variation in cannabinoid synthesis and pathogen resistance genes.</title>
        <authorList>
            <person name="Mckernan K.J."/>
            <person name="Helbert Y."/>
            <person name="Kane L.T."/>
            <person name="Ebling H."/>
            <person name="Zhang L."/>
            <person name="Liu B."/>
            <person name="Eaton Z."/>
            <person name="Mclaughlin S."/>
            <person name="Kingan S."/>
            <person name="Baybayan P."/>
            <person name="Concepcion G."/>
            <person name="Jordan M."/>
            <person name="Riva A."/>
            <person name="Barbazuk W."/>
            <person name="Harkins T."/>
        </authorList>
    </citation>
    <scope>NUCLEOTIDE SEQUENCE [LARGE SCALE GENOMIC DNA]</scope>
    <source>
        <strain evidence="2">cv. Jamaican Lion 4</strain>
        <tissue evidence="1">Leaf</tissue>
    </source>
</reference>
<organism evidence="1 2">
    <name type="scientific">Cannabis sativa</name>
    <name type="common">Hemp</name>
    <name type="synonym">Marijuana</name>
    <dbReference type="NCBI Taxonomy" id="3483"/>
    <lineage>
        <taxon>Eukaryota</taxon>
        <taxon>Viridiplantae</taxon>
        <taxon>Streptophyta</taxon>
        <taxon>Embryophyta</taxon>
        <taxon>Tracheophyta</taxon>
        <taxon>Spermatophyta</taxon>
        <taxon>Magnoliopsida</taxon>
        <taxon>eudicotyledons</taxon>
        <taxon>Gunneridae</taxon>
        <taxon>Pentapetalae</taxon>
        <taxon>rosids</taxon>
        <taxon>fabids</taxon>
        <taxon>Rosales</taxon>
        <taxon>Cannabaceae</taxon>
        <taxon>Cannabis</taxon>
    </lineage>
</organism>
<dbReference type="AlphaFoldDB" id="A0A7J6ETC2"/>
<evidence type="ECO:0000313" key="1">
    <source>
        <dbReference type="EMBL" id="KAF4361683.1"/>
    </source>
</evidence>
<dbReference type="Proteomes" id="UP000583929">
    <property type="component" value="Unassembled WGS sequence"/>
</dbReference>
<keyword evidence="2" id="KW-1185">Reference proteome</keyword>
<dbReference type="InterPro" id="IPR042197">
    <property type="entry name" value="Apaf_helical"/>
</dbReference>
<proteinExistence type="predicted"/>
<accession>A0A7J6ETC2</accession>
<dbReference type="EMBL" id="JAATIQ010000325">
    <property type="protein sequence ID" value="KAF4361683.1"/>
    <property type="molecule type" value="Genomic_DNA"/>
</dbReference>
<feature type="non-terminal residue" evidence="1">
    <location>
        <position position="1"/>
    </location>
</feature>
<sequence>ILKKCRGLPLAIGAIADLLSRKKKVQFEWKKVLNDIDFEYKTTPMLICLSTSNLAYCILELFQKIIHFQKEDCVSYRFLRVLF</sequence>
<evidence type="ECO:0008006" key="3">
    <source>
        <dbReference type="Google" id="ProtNLM"/>
    </source>
</evidence>
<feature type="non-terminal residue" evidence="1">
    <location>
        <position position="83"/>
    </location>
</feature>
<name>A0A7J6ETC2_CANSA</name>
<comment type="caution">
    <text evidence="1">The sequence shown here is derived from an EMBL/GenBank/DDBJ whole genome shotgun (WGS) entry which is preliminary data.</text>
</comment>
<protein>
    <recommendedName>
        <fullName evidence="3">NB-ARC domain-containing protein</fullName>
    </recommendedName>
</protein>
<evidence type="ECO:0000313" key="2">
    <source>
        <dbReference type="Proteomes" id="UP000583929"/>
    </source>
</evidence>
<gene>
    <name evidence="1" type="ORF">G4B88_008187</name>
</gene>
<dbReference type="Gene3D" id="1.10.8.430">
    <property type="entry name" value="Helical domain of apoptotic protease-activating factors"/>
    <property type="match status" value="1"/>
</dbReference>